<dbReference type="PROSITE" id="PS50199">
    <property type="entry name" value="ZF_RANBP2_2"/>
    <property type="match status" value="1"/>
</dbReference>
<dbReference type="PANTHER" id="PTHR11451:SF44">
    <property type="entry name" value="THREONINE--TRNA LIGASE, CHLOROPLASTIC_MITOCHONDRIAL 2"/>
    <property type="match status" value="1"/>
</dbReference>
<dbReference type="Pfam" id="PF03129">
    <property type="entry name" value="HGTP_anticodon"/>
    <property type="match status" value="1"/>
</dbReference>
<dbReference type="PROSITE" id="PS51880">
    <property type="entry name" value="TGS"/>
    <property type="match status" value="1"/>
</dbReference>
<keyword evidence="9" id="KW-0547">Nucleotide-binding</keyword>
<dbReference type="GO" id="GO:0005759">
    <property type="term" value="C:mitochondrial matrix"/>
    <property type="evidence" value="ECO:0007669"/>
    <property type="project" value="UniProtKB-SubCell"/>
</dbReference>
<keyword evidence="14" id="KW-0809">Transit peptide</keyword>
<keyword evidence="22" id="KW-0472">Membrane</keyword>
<comment type="similarity">
    <text evidence="4 20">Belongs to the glycosyl hydrolase 47 family.</text>
</comment>
<keyword evidence="12" id="KW-0067">ATP-binding</keyword>
<evidence type="ECO:0000256" key="21">
    <source>
        <dbReference type="SAM" id="MobiDB-lite"/>
    </source>
</evidence>
<evidence type="ECO:0000256" key="10">
    <source>
        <dbReference type="ARBA" id="ARBA00022771"/>
    </source>
</evidence>
<organism evidence="27 28">
    <name type="scientific">Mycoemilia scoparia</name>
    <dbReference type="NCBI Taxonomy" id="417184"/>
    <lineage>
        <taxon>Eukaryota</taxon>
        <taxon>Fungi</taxon>
        <taxon>Fungi incertae sedis</taxon>
        <taxon>Zoopagomycota</taxon>
        <taxon>Kickxellomycotina</taxon>
        <taxon>Kickxellomycetes</taxon>
        <taxon>Kickxellales</taxon>
        <taxon>Kickxellaceae</taxon>
        <taxon>Mycoemilia</taxon>
    </lineage>
</organism>
<feature type="transmembrane region" description="Helical" evidence="22">
    <location>
        <begin position="39"/>
        <end position="61"/>
    </location>
</feature>
<dbReference type="FunFam" id="3.30.930.10:FF:000039">
    <property type="entry name" value="Threonyl-tRNA synthetase, mitochondrial"/>
    <property type="match status" value="1"/>
</dbReference>
<keyword evidence="22" id="KW-0812">Transmembrane</keyword>
<dbReference type="OrthoDB" id="5423599at2759"/>
<evidence type="ECO:0000256" key="5">
    <source>
        <dbReference type="ARBA" id="ARBA00008226"/>
    </source>
</evidence>
<dbReference type="SUPFAM" id="SSF55186">
    <property type="entry name" value="ThrRS/AlaRS common domain"/>
    <property type="match status" value="1"/>
</dbReference>
<dbReference type="EMBL" id="JANBPU010000020">
    <property type="protein sequence ID" value="KAJ1919918.1"/>
    <property type="molecule type" value="Genomic_DNA"/>
</dbReference>
<dbReference type="GO" id="GO:0005524">
    <property type="term" value="F:ATP binding"/>
    <property type="evidence" value="ECO:0007669"/>
    <property type="project" value="UniProtKB-KW"/>
</dbReference>
<gene>
    <name evidence="27" type="ORF">H4219_001699</name>
</gene>
<proteinExistence type="inferred from homology"/>
<dbReference type="Gene3D" id="3.40.50.800">
    <property type="entry name" value="Anticodon-binding domain"/>
    <property type="match status" value="1"/>
</dbReference>
<evidence type="ECO:0000256" key="20">
    <source>
        <dbReference type="RuleBase" id="RU361193"/>
    </source>
</evidence>
<dbReference type="PROSITE" id="PS50862">
    <property type="entry name" value="AA_TRNA_LIGASE_II"/>
    <property type="match status" value="1"/>
</dbReference>
<comment type="similarity">
    <text evidence="5">Belongs to the class-II aminoacyl-tRNA synthetase family.</text>
</comment>
<dbReference type="GO" id="GO:0006435">
    <property type="term" value="P:threonyl-tRNA aminoacylation"/>
    <property type="evidence" value="ECO:0007669"/>
    <property type="project" value="InterPro"/>
</dbReference>
<dbReference type="GO" id="GO:0004571">
    <property type="term" value="F:mannosyl-oligosaccharide 1,2-alpha-mannosidase activity"/>
    <property type="evidence" value="ECO:0007669"/>
    <property type="project" value="InterPro"/>
</dbReference>
<evidence type="ECO:0000256" key="9">
    <source>
        <dbReference type="ARBA" id="ARBA00022741"/>
    </source>
</evidence>
<dbReference type="GO" id="GO:0005509">
    <property type="term" value="F:calcium ion binding"/>
    <property type="evidence" value="ECO:0007669"/>
    <property type="project" value="InterPro"/>
</dbReference>
<dbReference type="Pfam" id="PF05020">
    <property type="entry name" value="zf-NPL4"/>
    <property type="match status" value="1"/>
</dbReference>
<dbReference type="GO" id="GO:0036503">
    <property type="term" value="P:ERAD pathway"/>
    <property type="evidence" value="ECO:0007669"/>
    <property type="project" value="UniProtKB-ARBA"/>
</dbReference>
<evidence type="ECO:0000256" key="17">
    <source>
        <dbReference type="ARBA" id="ARBA00049515"/>
    </source>
</evidence>
<dbReference type="InterPro" id="IPR018163">
    <property type="entry name" value="Thr/Ala-tRNA-synth_IIc_edit"/>
</dbReference>
<protein>
    <recommendedName>
        <fullName evidence="20">alpha-1,2-Mannosidase</fullName>
        <ecNumber evidence="20">3.2.1.-</ecNumber>
    </recommendedName>
</protein>
<dbReference type="Gene3D" id="4.10.1060.10">
    <property type="entry name" value="Zinc finger, RanBP2-type"/>
    <property type="match status" value="1"/>
</dbReference>
<dbReference type="CDD" id="cd08061">
    <property type="entry name" value="MPN_NPL4"/>
    <property type="match status" value="1"/>
</dbReference>
<dbReference type="Pfam" id="PF01532">
    <property type="entry name" value="Glyco_hydro_47"/>
    <property type="match status" value="1"/>
</dbReference>
<dbReference type="SMART" id="SM00863">
    <property type="entry name" value="tRNA_SAD"/>
    <property type="match status" value="1"/>
</dbReference>
<dbReference type="InterPro" id="IPR036026">
    <property type="entry name" value="Seven-hairpin_glycosidases"/>
</dbReference>
<comment type="caution">
    <text evidence="27">The sequence shown here is derived from an EMBL/GenBank/DDBJ whole genome shotgun (WGS) entry which is preliminary data.</text>
</comment>
<evidence type="ECO:0000256" key="11">
    <source>
        <dbReference type="ARBA" id="ARBA00022833"/>
    </source>
</evidence>
<evidence type="ECO:0000256" key="18">
    <source>
        <dbReference type="PIRSR" id="PIRSR601382-3"/>
    </source>
</evidence>
<evidence type="ECO:0000313" key="27">
    <source>
        <dbReference type="EMBL" id="KAJ1919918.1"/>
    </source>
</evidence>
<keyword evidence="16" id="KW-0030">Aminoacyl-tRNA synthetase</keyword>
<dbReference type="InterPro" id="IPR001382">
    <property type="entry name" value="Glyco_hydro_47"/>
</dbReference>
<dbReference type="GO" id="GO:0008270">
    <property type="term" value="F:zinc ion binding"/>
    <property type="evidence" value="ECO:0007669"/>
    <property type="project" value="UniProtKB-KW"/>
</dbReference>
<evidence type="ECO:0000313" key="28">
    <source>
        <dbReference type="Proteomes" id="UP001150538"/>
    </source>
</evidence>
<dbReference type="Pfam" id="PF05021">
    <property type="entry name" value="NPL4"/>
    <property type="match status" value="1"/>
</dbReference>
<evidence type="ECO:0000256" key="8">
    <source>
        <dbReference type="ARBA" id="ARBA00022723"/>
    </source>
</evidence>
<keyword evidence="20" id="KW-0326">Glycosidase</keyword>
<dbReference type="PROSITE" id="PS50249">
    <property type="entry name" value="MPN"/>
    <property type="match status" value="1"/>
</dbReference>
<evidence type="ECO:0000256" key="6">
    <source>
        <dbReference type="ARBA" id="ARBA00022490"/>
    </source>
</evidence>
<dbReference type="CDD" id="cd01667">
    <property type="entry name" value="TGS_ThrRS"/>
    <property type="match status" value="1"/>
</dbReference>
<dbReference type="InterPro" id="IPR012947">
    <property type="entry name" value="tRNA_SAD"/>
</dbReference>
<evidence type="ECO:0000256" key="2">
    <source>
        <dbReference type="ARBA" id="ARBA00004335"/>
    </source>
</evidence>
<keyword evidence="8" id="KW-0479">Metal-binding</keyword>
<dbReference type="SMART" id="SM00547">
    <property type="entry name" value="ZnF_RBZ"/>
    <property type="match status" value="1"/>
</dbReference>
<feature type="domain" description="RanBP2-type" evidence="23">
    <location>
        <begin position="1821"/>
        <end position="1850"/>
    </location>
</feature>
<dbReference type="InterPro" id="IPR012341">
    <property type="entry name" value="6hp_glycosidase-like_sf"/>
</dbReference>
<evidence type="ECO:0000256" key="4">
    <source>
        <dbReference type="ARBA" id="ARBA00007658"/>
    </source>
</evidence>
<feature type="region of interest" description="Disordered" evidence="21">
    <location>
        <begin position="1417"/>
        <end position="1436"/>
    </location>
</feature>
<dbReference type="GO" id="GO:0031965">
    <property type="term" value="C:nuclear membrane"/>
    <property type="evidence" value="ECO:0007669"/>
    <property type="project" value="UniProtKB-SubCell"/>
</dbReference>
<evidence type="ECO:0000256" key="12">
    <source>
        <dbReference type="ARBA" id="ARBA00022840"/>
    </source>
</evidence>
<dbReference type="SUPFAM" id="SSF48225">
    <property type="entry name" value="Seven-hairpin glycosidases"/>
    <property type="match status" value="1"/>
</dbReference>
<feature type="disulfide bond" evidence="18">
    <location>
        <begin position="347"/>
        <end position="376"/>
    </location>
</feature>
<dbReference type="InterPro" id="IPR002320">
    <property type="entry name" value="Thr-tRNA-ligase_IIa"/>
</dbReference>
<evidence type="ECO:0000259" key="24">
    <source>
        <dbReference type="PROSITE" id="PS50249"/>
    </source>
</evidence>
<dbReference type="SUPFAM" id="SSF55681">
    <property type="entry name" value="Class II aaRS and biotin synthetases"/>
    <property type="match status" value="1"/>
</dbReference>
<dbReference type="InterPro" id="IPR007717">
    <property type="entry name" value="NPL4_C"/>
</dbReference>
<dbReference type="InterPro" id="IPR006195">
    <property type="entry name" value="aa-tRNA-synth_II"/>
</dbReference>
<evidence type="ECO:0000256" key="16">
    <source>
        <dbReference type="ARBA" id="ARBA00023146"/>
    </source>
</evidence>
<evidence type="ECO:0000256" key="13">
    <source>
        <dbReference type="ARBA" id="ARBA00022917"/>
    </source>
</evidence>
<dbReference type="PANTHER" id="PTHR11451">
    <property type="entry name" value="THREONINE-TRNA LIGASE"/>
    <property type="match status" value="1"/>
</dbReference>
<reference evidence="27" key="1">
    <citation type="submission" date="2022-07" db="EMBL/GenBank/DDBJ databases">
        <title>Phylogenomic reconstructions and comparative analyses of Kickxellomycotina fungi.</title>
        <authorList>
            <person name="Reynolds N.K."/>
            <person name="Stajich J.E."/>
            <person name="Barry K."/>
            <person name="Grigoriev I.V."/>
            <person name="Crous P."/>
            <person name="Smith M.E."/>
        </authorList>
    </citation>
    <scope>NUCLEOTIDE SEQUENCE</scope>
    <source>
        <strain evidence="27">NBRC 100468</strain>
    </source>
</reference>
<accession>A0A9W7ZZI0</accession>
<evidence type="ECO:0000256" key="3">
    <source>
        <dbReference type="ARBA" id="ARBA00004556"/>
    </source>
</evidence>
<dbReference type="Gene3D" id="3.30.980.10">
    <property type="entry name" value="Threonyl-trna Synthetase, Chain A, domain 2"/>
    <property type="match status" value="1"/>
</dbReference>
<evidence type="ECO:0000256" key="1">
    <source>
        <dbReference type="ARBA" id="ARBA00004305"/>
    </source>
</evidence>
<evidence type="ECO:0000256" key="15">
    <source>
        <dbReference type="ARBA" id="ARBA00023128"/>
    </source>
</evidence>
<dbReference type="InterPro" id="IPR001876">
    <property type="entry name" value="Znf_RanBP2"/>
</dbReference>
<dbReference type="PRINTS" id="PR00747">
    <property type="entry name" value="GLYHDRLASE47"/>
</dbReference>
<dbReference type="InterPro" id="IPR004154">
    <property type="entry name" value="Anticodon-bd"/>
</dbReference>
<evidence type="ECO:0000259" key="26">
    <source>
        <dbReference type="PROSITE" id="PS51880"/>
    </source>
</evidence>
<dbReference type="CDD" id="cd00771">
    <property type="entry name" value="ThrRS_core"/>
    <property type="match status" value="1"/>
</dbReference>
<keyword evidence="13" id="KW-0648">Protein biosynthesis</keyword>
<dbReference type="InterPro" id="IPR045864">
    <property type="entry name" value="aa-tRNA-synth_II/BPL/LPL"/>
</dbReference>
<dbReference type="InterPro" id="IPR036443">
    <property type="entry name" value="Znf_RanBP2_sf"/>
</dbReference>
<dbReference type="InterPro" id="IPR007716">
    <property type="entry name" value="NPL4_Zn-bd_put"/>
</dbReference>
<dbReference type="EC" id="3.2.1.-" evidence="20"/>
<sequence>MTIDYTPVSVDSNTSPDIDKYDDRIRILRLTLYKHRFKYAAGSFIIAAVLVFTVITFFSSYPMGDINLQRSEAVKMAMKFAWGQYKKDGLGHDEIQPVSGLYNKKWGGWSVTLVDALDTLYIMDLHDEYDEARDYIVNKKFSGGHGKIIFFEMNIRVLGGLLSAYELSDDSRLLDKAKEVGAVLASAFDNPTGLPYPKIDLNTSEPISEPAVNIAQLGTFQLEFQKLSEITGNATYREKADSVTEKLRSLQKPYPGLYPTSYNFDTNNLDDVISFGRGGDSWYEYMLKQYLLNGKRIDKYKQMYVESITSMKEKLLKRKINQPDHQYVAIANNKTLETVGMFGHLNCFIPGMLALGSKQLDRPEDFEIAQDMTNLCYSLYETSPTGLPPNLVIFPDREGMTNQEIKHQVQNLGYSNIQTPIVYYPKGGYFIIHTGYRLRPETVESLFYMYRLTGDEIYREHAWEIFKAIERHTKAQYGYADYIDVFDKNPRYNHKDKMDSYFLAETLKYLYLIFCPTDKISLDNLKQSQSHRFARALSTVAIDRRLDIWAKAKKDYESIFQDFLQKNQDRDITVTLPDGNTEKYKFGQATPLDIAKKHLRTSYKKFTLAILDDTMPWDMTRPIEKSSTIKFIDFNSDSSHAKDVFWHSSAHVLGAALEKTFGDSTLLCDGPPISLGGFFYEFLLLGTNGHDSVYQSEPHAKRIESLLGDPERLRFITDKDLPEIQKAIDKIVSQKHGFERIEVDANIAKDIFRDNPFKLHFIDRALSTAGSTCGTMHKGMLSLYKCGEMIDLCRGPHVVHTAQLGKFKLNKVSSAHWVTDRESQDQSTRSPLLNRVYGISFPSSKQLQDHEVFLEDAAKRDHRQIGKDQRLFMSHPWSPGAPFFMPHGQRLINRLVDMIQLKYLKYGFDHVSTPLIFKKELWEKSGHWENYKEDMFAVTDAAAPKNCNHSHDRKDPDSGLKPMNCPGHCLMFASQLHSYKDLPIRYAEFSPLHRNEASGALAGLTRARQFHQDDGHIFCTLDQVQSEILSSLKFVHEVYTIFGFPKYELNLSTRPKESYIGNIDEWDKAEAALCKALDDNGHPWKINEGDGAFYGPKIDVHVQDALGRNHQTATVQLDFQLPQRFSLKYVEESGRHGMPVMIHRAVLGSIERMLAVLTEHWAGKWPFWCNPRQAIVIPIGASNPEIISYVQKVAKYLKSPLSDPIAAFSENAETSAYLPSTADRFYVDLDLSTQSLNKSIRASQLNRYTFSLVAGEKEMSTNTLSVRQRDGKQLGSMSEIRVHCFGSDALAQANVKENARNKIANKFDVNVSTVTFTKDEPIQDEENKESTKNSDFQHTKEIYLEDVGSWQHSVDSEIDKQKGLITRRKDPKMCRHGPTGMCTHCMPLEPFDKDFMASNGIKHLSFHAHLRKVLTENKRRGDVSRGPSPNLPLPLDEPNYKVKTKCPTGHAPWPEGMCSKCQPSSITLQPQTFRMVDHVEFSNPQIINNFLDSWRSTANQRIGFLFGNYKSYSKVPLGIKAVVEAIYEPAQRGTKDSLEVDIECIEHKSEMIKANHVAAACGLRIVGIIFTDLVDNQLGQGKCVYRRRPDTFFISSLECNLASQLQLKYPNLCRWANGSTFGSKFVTCCITANKEGDIEVSAWQVSNAAMAMQDAGLICPSTDPSMVYVRPSTNTLYVPEIRYLRQNEYGLKVEESAKPAFPVEYLLVNLTYGVPNNPQPLFKSHAPYKPPLRSSSTTNTNKPLSHIGGANDEEELFNLASDFNLLADLYRQGQLSEEELQMLASLVTGGGGDGSKGKSSISQSSGPTWKAFLTRIQSASNQSQWKCDHCTLLNPDRSNDCEACGLPRYAN</sequence>
<keyword evidence="6" id="KW-0963">Cytoplasm</keyword>
<keyword evidence="7" id="KW-0436">Ligase</keyword>
<dbReference type="FunFam" id="3.30.980.10:FF:000005">
    <property type="entry name" value="Threonyl-tRNA synthetase, mitochondrial"/>
    <property type="match status" value="1"/>
</dbReference>
<dbReference type="PROSITE" id="PS01358">
    <property type="entry name" value="ZF_RANBP2_1"/>
    <property type="match status" value="1"/>
</dbReference>
<dbReference type="InterPro" id="IPR033728">
    <property type="entry name" value="ThrRS_core"/>
</dbReference>
<dbReference type="SUPFAM" id="SSF52954">
    <property type="entry name" value="Class II aaRS ABD-related"/>
    <property type="match status" value="1"/>
</dbReference>
<evidence type="ECO:0000256" key="22">
    <source>
        <dbReference type="SAM" id="Phobius"/>
    </source>
</evidence>
<dbReference type="Gene3D" id="3.30.930.10">
    <property type="entry name" value="Bira Bifunctional Protein, Domain 2"/>
    <property type="match status" value="1"/>
</dbReference>
<dbReference type="InterPro" id="IPR004095">
    <property type="entry name" value="TGS"/>
</dbReference>
<evidence type="ECO:0000259" key="23">
    <source>
        <dbReference type="PROSITE" id="PS50199"/>
    </source>
</evidence>
<dbReference type="GO" id="GO:0005975">
    <property type="term" value="P:carbohydrate metabolic process"/>
    <property type="evidence" value="ECO:0007669"/>
    <property type="project" value="InterPro"/>
</dbReference>
<dbReference type="Proteomes" id="UP001150538">
    <property type="component" value="Unassembled WGS sequence"/>
</dbReference>
<feature type="domain" description="Aminoacyl-transfer RNA synthetases class-II family profile" evidence="25">
    <location>
        <begin position="886"/>
        <end position="1166"/>
    </location>
</feature>
<dbReference type="InterPro" id="IPR002314">
    <property type="entry name" value="aa-tRNA-synt_IIb"/>
</dbReference>
<comment type="subcellular location">
    <subcellularLocation>
        <location evidence="3">Cytoplasm</location>
        <location evidence="3">Perinuclear region</location>
    </subcellularLocation>
    <subcellularLocation>
        <location evidence="1">Mitochondrion matrix</location>
    </subcellularLocation>
    <subcellularLocation>
        <location evidence="2">Nucleus membrane</location>
        <topology evidence="2">Peripheral membrane protein</topology>
        <orientation evidence="2">Cytoplasmic side</orientation>
    </subcellularLocation>
</comment>
<evidence type="ECO:0000256" key="14">
    <source>
        <dbReference type="ARBA" id="ARBA00022946"/>
    </source>
</evidence>
<name>A0A9W7ZZI0_9FUNG</name>
<comment type="catalytic activity">
    <reaction evidence="17">
        <text>tRNA(Thr) + L-threonine + ATP = L-threonyl-tRNA(Thr) + AMP + diphosphate + H(+)</text>
        <dbReference type="Rhea" id="RHEA:24624"/>
        <dbReference type="Rhea" id="RHEA-COMP:9670"/>
        <dbReference type="Rhea" id="RHEA-COMP:9704"/>
        <dbReference type="ChEBI" id="CHEBI:15378"/>
        <dbReference type="ChEBI" id="CHEBI:30616"/>
        <dbReference type="ChEBI" id="CHEBI:33019"/>
        <dbReference type="ChEBI" id="CHEBI:57926"/>
        <dbReference type="ChEBI" id="CHEBI:78442"/>
        <dbReference type="ChEBI" id="CHEBI:78534"/>
        <dbReference type="ChEBI" id="CHEBI:456215"/>
        <dbReference type="EC" id="6.1.1.3"/>
    </reaction>
</comment>
<dbReference type="Pfam" id="PF07973">
    <property type="entry name" value="tRNA_SAD"/>
    <property type="match status" value="1"/>
</dbReference>
<dbReference type="HAMAP" id="MF_00184">
    <property type="entry name" value="Thr_tRNA_synth"/>
    <property type="match status" value="1"/>
</dbReference>
<keyword evidence="28" id="KW-1185">Reference proteome</keyword>
<evidence type="ECO:0000259" key="25">
    <source>
        <dbReference type="PROSITE" id="PS50862"/>
    </source>
</evidence>
<keyword evidence="22" id="KW-1133">Transmembrane helix</keyword>
<keyword evidence="10 19" id="KW-0863">Zinc-finger</keyword>
<keyword evidence="11" id="KW-0862">Zinc</keyword>
<dbReference type="Pfam" id="PF00587">
    <property type="entry name" value="tRNA-synt_2b"/>
    <property type="match status" value="1"/>
</dbReference>
<dbReference type="Gene3D" id="1.50.10.10">
    <property type="match status" value="1"/>
</dbReference>
<dbReference type="InterPro" id="IPR037518">
    <property type="entry name" value="MPN"/>
</dbReference>
<dbReference type="Gene3D" id="3.10.20.30">
    <property type="match status" value="1"/>
</dbReference>
<keyword evidence="20" id="KW-0378">Hydrolase</keyword>
<dbReference type="NCBIfam" id="TIGR00418">
    <property type="entry name" value="thrS"/>
    <property type="match status" value="1"/>
</dbReference>
<dbReference type="GO" id="GO:0048471">
    <property type="term" value="C:perinuclear region of cytoplasm"/>
    <property type="evidence" value="ECO:0007669"/>
    <property type="project" value="UniProtKB-SubCell"/>
</dbReference>
<evidence type="ECO:0000256" key="19">
    <source>
        <dbReference type="PROSITE-ProRule" id="PRU00322"/>
    </source>
</evidence>
<keyword evidence="18" id="KW-1015">Disulfide bond</keyword>
<dbReference type="InterPro" id="IPR036621">
    <property type="entry name" value="Anticodon-bd_dom_sf"/>
</dbReference>
<feature type="domain" description="TGS" evidence="26">
    <location>
        <begin position="567"/>
        <end position="633"/>
    </location>
</feature>
<evidence type="ECO:0000256" key="7">
    <source>
        <dbReference type="ARBA" id="ARBA00022598"/>
    </source>
</evidence>
<dbReference type="InterPro" id="IPR012675">
    <property type="entry name" value="Beta-grasp_dom_sf"/>
</dbReference>
<keyword evidence="15" id="KW-0496">Mitochondrion</keyword>
<dbReference type="SUPFAM" id="SSF90209">
    <property type="entry name" value="Ran binding protein zinc finger-like"/>
    <property type="match status" value="1"/>
</dbReference>
<feature type="domain" description="MPN" evidence="24">
    <location>
        <begin position="1479"/>
        <end position="1621"/>
    </location>
</feature>
<dbReference type="GO" id="GO:0004829">
    <property type="term" value="F:threonine-tRNA ligase activity"/>
    <property type="evidence" value="ECO:0007669"/>
    <property type="project" value="UniProtKB-EC"/>
</dbReference>